<keyword evidence="5" id="KW-0961">Cell wall biogenesis/degradation</keyword>
<feature type="region of interest" description="Disordered" evidence="6">
    <location>
        <begin position="106"/>
        <end position="125"/>
    </location>
</feature>
<feature type="domain" description="N-acetylmuramoyl-L-alanine amidase" evidence="8">
    <location>
        <begin position="318"/>
        <end position="457"/>
    </location>
</feature>
<dbReference type="Pfam" id="PF01510">
    <property type="entry name" value="Amidase_2"/>
    <property type="match status" value="1"/>
</dbReference>
<dbReference type="EC" id="3.5.1.28" evidence="2"/>
<dbReference type="AlphaFoldDB" id="A0A1D8FZ74"/>
<evidence type="ECO:0000256" key="6">
    <source>
        <dbReference type="SAM" id="MobiDB-lite"/>
    </source>
</evidence>
<dbReference type="Gene3D" id="1.10.530.10">
    <property type="match status" value="1"/>
</dbReference>
<dbReference type="PANTHER" id="PTHR30417">
    <property type="entry name" value="N-ACETYLMURAMOYL-L-ALANINE AMIDASE AMID"/>
    <property type="match status" value="1"/>
</dbReference>
<dbReference type="GO" id="GO:0008745">
    <property type="term" value="F:N-acetylmuramoyl-L-alanine amidase activity"/>
    <property type="evidence" value="ECO:0007669"/>
    <property type="project" value="UniProtKB-EC"/>
</dbReference>
<evidence type="ECO:0000256" key="1">
    <source>
        <dbReference type="ARBA" id="ARBA00001561"/>
    </source>
</evidence>
<dbReference type="OrthoDB" id="66275at2"/>
<dbReference type="KEGG" id="srn:A4G23_01306"/>
<dbReference type="PROSITE" id="PS51318">
    <property type="entry name" value="TAT"/>
    <property type="match status" value="1"/>
</dbReference>
<evidence type="ECO:0000256" key="2">
    <source>
        <dbReference type="ARBA" id="ARBA00011901"/>
    </source>
</evidence>
<dbReference type="SUPFAM" id="SSF55846">
    <property type="entry name" value="N-acetylmuramoyl-L-alanine amidase-like"/>
    <property type="match status" value="1"/>
</dbReference>
<protein>
    <recommendedName>
        <fullName evidence="2">N-acetylmuramoyl-L-alanine amidase</fullName>
        <ecNumber evidence="2">3.5.1.28</ecNumber>
    </recommendedName>
</protein>
<dbReference type="InterPro" id="IPR002502">
    <property type="entry name" value="Amidase_domain"/>
</dbReference>
<dbReference type="EMBL" id="CP017316">
    <property type="protein sequence ID" value="AOT58495.1"/>
    <property type="molecule type" value="Genomic_DNA"/>
</dbReference>
<name>A0A1D8FZ74_9ACTN</name>
<dbReference type="PANTHER" id="PTHR30417:SF1">
    <property type="entry name" value="N-ACETYLMURAMOYL-L-ALANINE AMIDASE AMID"/>
    <property type="match status" value="1"/>
</dbReference>
<keyword evidence="3 7" id="KW-0732">Signal</keyword>
<keyword evidence="10" id="KW-1185">Reference proteome</keyword>
<dbReference type="Proteomes" id="UP000095349">
    <property type="component" value="Chromosome"/>
</dbReference>
<dbReference type="GO" id="GO:0009253">
    <property type="term" value="P:peptidoglycan catabolic process"/>
    <property type="evidence" value="ECO:0007669"/>
    <property type="project" value="InterPro"/>
</dbReference>
<dbReference type="GO" id="GO:0071555">
    <property type="term" value="P:cell wall organization"/>
    <property type="evidence" value="ECO:0007669"/>
    <property type="project" value="UniProtKB-KW"/>
</dbReference>
<dbReference type="SUPFAM" id="SSF69318">
    <property type="entry name" value="Integrin alpha N-terminal domain"/>
    <property type="match status" value="1"/>
</dbReference>
<comment type="catalytic activity">
    <reaction evidence="1">
        <text>Hydrolyzes the link between N-acetylmuramoyl residues and L-amino acid residues in certain cell-wall glycopeptides.</text>
        <dbReference type="EC" id="3.5.1.28"/>
    </reaction>
</comment>
<proteinExistence type="predicted"/>
<evidence type="ECO:0000256" key="4">
    <source>
        <dbReference type="ARBA" id="ARBA00022801"/>
    </source>
</evidence>
<gene>
    <name evidence="9" type="primary">cwhA_1</name>
    <name evidence="9" type="ORF">A4G23_01306</name>
</gene>
<evidence type="ECO:0000256" key="7">
    <source>
        <dbReference type="SAM" id="SignalP"/>
    </source>
</evidence>
<dbReference type="InterPro" id="IPR006311">
    <property type="entry name" value="TAT_signal"/>
</dbReference>
<dbReference type="SMART" id="SM00644">
    <property type="entry name" value="Ami_2"/>
    <property type="match status" value="1"/>
</dbReference>
<evidence type="ECO:0000256" key="3">
    <source>
        <dbReference type="ARBA" id="ARBA00022729"/>
    </source>
</evidence>
<sequence length="956" mass="101719">MSVGQRRERKKRRILVHTVAAAVAVAATAGTVAAAPPGLVGTARAQAAAPAAELQRDFAEAAREFDVPQSVLMAVSYRQTRWESHDGLPSTTGAYNVMGLTQVDPEDLEDGHDDHDGHGHEGEDGDHRLAHMNRSGDPAVEKHFDAREALRSVREKPVDTSDPRLHTLDEAARLIGASPDAVREDPAQSVRAGAALLAAYQRRATGKLPDDPGAWFPAVARYSQAPDRKGARLFADRVFESIRSGEQRVTSDGQRLVLPADPSVQPARSAKAPLAAAATGTAATSAATPAPECPTGLNCDFRPAAYKQNSGPDDWGNYNVASRPSGGHDIRYIAIHDTEGSYDGSLAVFQNSSTYASAHYMVRASDGLVTQMVENKNEAWHAGNKTLNMHSIGIEHEGYAIKEGSWYTEPQYESSAALVKYLAGRYGIPLDREHIIGHDEIPGVLDSKVRAQHWDPGPFWDWNHYMSLLGAPTGAGGAGGPVKAGQLVRFVPPFTSANQPKLTNNGAPVPAQPANFGYLYTSPSTTSATIGDPYLGTQTWSEGWNWGNKLVAGGTFVVAEAREDWTAIWYGGQKAWFHNPGGQYTVPASAGTALRAKPGVSVKVYGRSYPADAAYAGTGVPVQDQNSASLTKYTLPAGQLYTLAGDAVPGTYYYGGLIDGSGAGSRTLVQGGTLFYPIRYNHRFAWVSADEVEQVPGTAPDPATDRHNTLARDGSGVLWQYQGTGDAASPYLTRYRIGSGWDAYDAITSMTALRADGTGDAVARDASGGLWYYQGSGIPSAPFKARLYVGRGWQIYDAITGAGDLTGDGRADLVARDTAGYLWLYEGTGNPAAPFAARTSVGRGWQIYDSLTAPGDVTGDGRADLVARDTSGGLWLYQGTGGAAAPYSARSSIGTSWQIYDALIGPGDLNRDGRPDLVARDAHGQMWLYQGRGSATAPFATRAAAGTGWQGYDLFV</sequence>
<feature type="chain" id="PRO_5009106932" description="N-acetylmuramoyl-L-alanine amidase" evidence="7">
    <location>
        <begin position="35"/>
        <end position="956"/>
    </location>
</feature>
<evidence type="ECO:0000259" key="8">
    <source>
        <dbReference type="SMART" id="SM00644"/>
    </source>
</evidence>
<dbReference type="InterPro" id="IPR051206">
    <property type="entry name" value="NAMLAA_amidase_2"/>
</dbReference>
<dbReference type="InterPro" id="IPR036505">
    <property type="entry name" value="Amidase/PGRP_sf"/>
</dbReference>
<dbReference type="InterPro" id="IPR028994">
    <property type="entry name" value="Integrin_alpha_N"/>
</dbReference>
<feature type="signal peptide" evidence="7">
    <location>
        <begin position="1"/>
        <end position="34"/>
    </location>
</feature>
<dbReference type="Pfam" id="PF13517">
    <property type="entry name" value="FG-GAP_3"/>
    <property type="match status" value="1"/>
</dbReference>
<dbReference type="STRING" id="285473.A4G23_01306"/>
<reference evidence="9 10" key="1">
    <citation type="submission" date="2016-09" db="EMBL/GenBank/DDBJ databases">
        <title>Streptomyces rubrolavendulae MJM4426 Genome sequencing and assembly.</title>
        <authorList>
            <person name="Kim J.-G."/>
        </authorList>
    </citation>
    <scope>NUCLEOTIDE SEQUENCE [LARGE SCALE GENOMIC DNA]</scope>
    <source>
        <strain evidence="9 10">MJM4426</strain>
    </source>
</reference>
<dbReference type="Gene3D" id="2.130.10.130">
    <property type="entry name" value="Integrin alpha, N-terminal"/>
    <property type="match status" value="1"/>
</dbReference>
<accession>A0A1D8FZ74</accession>
<evidence type="ECO:0000313" key="9">
    <source>
        <dbReference type="EMBL" id="AOT58495.1"/>
    </source>
</evidence>
<dbReference type="Gene3D" id="3.40.80.10">
    <property type="entry name" value="Peptidoglycan recognition protein-like"/>
    <property type="match status" value="1"/>
</dbReference>
<dbReference type="CDD" id="cd06583">
    <property type="entry name" value="PGRP"/>
    <property type="match status" value="1"/>
</dbReference>
<dbReference type="GO" id="GO:0009254">
    <property type="term" value="P:peptidoglycan turnover"/>
    <property type="evidence" value="ECO:0007669"/>
    <property type="project" value="TreeGrafter"/>
</dbReference>
<evidence type="ECO:0000313" key="10">
    <source>
        <dbReference type="Proteomes" id="UP000095349"/>
    </source>
</evidence>
<dbReference type="InterPro" id="IPR013517">
    <property type="entry name" value="FG-GAP"/>
</dbReference>
<dbReference type="RefSeq" id="WP_069976043.1">
    <property type="nucleotide sequence ID" value="NZ_CP017316.1"/>
</dbReference>
<feature type="compositionally biased region" description="Basic and acidic residues" evidence="6">
    <location>
        <begin position="112"/>
        <end position="125"/>
    </location>
</feature>
<dbReference type="PATRIC" id="fig|285473.5.peg.1358"/>
<dbReference type="FunFam" id="3.40.80.10:FF:000006">
    <property type="entry name" value="N-acetylmuramoyl-L-alanine amidase"/>
    <property type="match status" value="1"/>
</dbReference>
<evidence type="ECO:0000256" key="5">
    <source>
        <dbReference type="ARBA" id="ARBA00023316"/>
    </source>
</evidence>
<organism evidence="9 10">
    <name type="scientific">Streptomyces rubrolavendulae</name>
    <dbReference type="NCBI Taxonomy" id="285473"/>
    <lineage>
        <taxon>Bacteria</taxon>
        <taxon>Bacillati</taxon>
        <taxon>Actinomycetota</taxon>
        <taxon>Actinomycetes</taxon>
        <taxon>Kitasatosporales</taxon>
        <taxon>Streptomycetaceae</taxon>
        <taxon>Streptomyces</taxon>
    </lineage>
</organism>
<keyword evidence="4 9" id="KW-0378">Hydrolase</keyword>